<gene>
    <name evidence="2" type="ORF">Tsubulata_012328</name>
</gene>
<evidence type="ECO:0000256" key="1">
    <source>
        <dbReference type="SAM" id="Phobius"/>
    </source>
</evidence>
<keyword evidence="1" id="KW-0472">Membrane</keyword>
<reference evidence="2" key="1">
    <citation type="submission" date="2022-02" db="EMBL/GenBank/DDBJ databases">
        <authorList>
            <person name="Henning P.M."/>
            <person name="McCubbin A.G."/>
            <person name="Shore J.S."/>
        </authorList>
    </citation>
    <scope>NUCLEOTIDE SEQUENCE</scope>
    <source>
        <strain evidence="2">F60SS</strain>
        <tissue evidence="2">Leaves</tissue>
    </source>
</reference>
<sequence length="142" mass="16777">MTRVLHVASLLEAVFAILLIFFSLDPHAPNFGPLFVVLVFSIFSSKKKKKKLLHSPFRTFTKILTQVRRRSVKIMGGHVLSRSHFFRPWLRRPLTPFLYRPIEVCVYGTSFFFFFLSHHVSICIYICFQNIQDPLHEFKIYI</sequence>
<feature type="transmembrane region" description="Helical" evidence="1">
    <location>
        <begin position="30"/>
        <end position="45"/>
    </location>
</feature>
<dbReference type="EMBL" id="JAKUCV010002612">
    <property type="protein sequence ID" value="KAJ4842018.1"/>
    <property type="molecule type" value="Genomic_DNA"/>
</dbReference>
<dbReference type="AlphaFoldDB" id="A0A9Q0G2I7"/>
<organism evidence="2 3">
    <name type="scientific">Turnera subulata</name>
    <dbReference type="NCBI Taxonomy" id="218843"/>
    <lineage>
        <taxon>Eukaryota</taxon>
        <taxon>Viridiplantae</taxon>
        <taxon>Streptophyta</taxon>
        <taxon>Embryophyta</taxon>
        <taxon>Tracheophyta</taxon>
        <taxon>Spermatophyta</taxon>
        <taxon>Magnoliopsida</taxon>
        <taxon>eudicotyledons</taxon>
        <taxon>Gunneridae</taxon>
        <taxon>Pentapetalae</taxon>
        <taxon>rosids</taxon>
        <taxon>fabids</taxon>
        <taxon>Malpighiales</taxon>
        <taxon>Passifloraceae</taxon>
        <taxon>Turnera</taxon>
    </lineage>
</organism>
<protein>
    <submittedName>
        <fullName evidence="2">Uncharacterized protein</fullName>
    </submittedName>
</protein>
<proteinExistence type="predicted"/>
<feature type="transmembrane region" description="Helical" evidence="1">
    <location>
        <begin position="7"/>
        <end position="24"/>
    </location>
</feature>
<name>A0A9Q0G2I7_9ROSI</name>
<evidence type="ECO:0000313" key="2">
    <source>
        <dbReference type="EMBL" id="KAJ4842018.1"/>
    </source>
</evidence>
<keyword evidence="3" id="KW-1185">Reference proteome</keyword>
<reference evidence="2" key="2">
    <citation type="journal article" date="2023" name="Plants (Basel)">
        <title>Annotation of the Turnera subulata (Passifloraceae) Draft Genome Reveals the S-Locus Evolved after the Divergence of Turneroideae from Passifloroideae in a Stepwise Manner.</title>
        <authorList>
            <person name="Henning P.M."/>
            <person name="Roalson E.H."/>
            <person name="Mir W."/>
            <person name="McCubbin A.G."/>
            <person name="Shore J.S."/>
        </authorList>
    </citation>
    <scope>NUCLEOTIDE SEQUENCE</scope>
    <source>
        <strain evidence="2">F60SS</strain>
    </source>
</reference>
<comment type="caution">
    <text evidence="2">The sequence shown here is derived from an EMBL/GenBank/DDBJ whole genome shotgun (WGS) entry which is preliminary data.</text>
</comment>
<accession>A0A9Q0G2I7</accession>
<keyword evidence="1" id="KW-0812">Transmembrane</keyword>
<keyword evidence="1" id="KW-1133">Transmembrane helix</keyword>
<dbReference type="Proteomes" id="UP001141552">
    <property type="component" value="Unassembled WGS sequence"/>
</dbReference>
<evidence type="ECO:0000313" key="3">
    <source>
        <dbReference type="Proteomes" id="UP001141552"/>
    </source>
</evidence>